<dbReference type="PANTHER" id="PTHR24567">
    <property type="entry name" value="CRP FAMILY TRANSCRIPTIONAL REGULATORY PROTEIN"/>
    <property type="match status" value="1"/>
</dbReference>
<dbReference type="AlphaFoldDB" id="A0A1H7SGT1"/>
<dbReference type="CDD" id="cd00038">
    <property type="entry name" value="CAP_ED"/>
    <property type="match status" value="1"/>
</dbReference>
<dbReference type="SUPFAM" id="SSF46785">
    <property type="entry name" value="Winged helix' DNA-binding domain"/>
    <property type="match status" value="1"/>
</dbReference>
<evidence type="ECO:0000313" key="6">
    <source>
        <dbReference type="EMBL" id="SEL71569.1"/>
    </source>
</evidence>
<dbReference type="GO" id="GO:0005829">
    <property type="term" value="C:cytosol"/>
    <property type="evidence" value="ECO:0007669"/>
    <property type="project" value="TreeGrafter"/>
</dbReference>
<dbReference type="Gene3D" id="1.10.10.10">
    <property type="entry name" value="Winged helix-like DNA-binding domain superfamily/Winged helix DNA-binding domain"/>
    <property type="match status" value="1"/>
</dbReference>
<dbReference type="SMART" id="SM00419">
    <property type="entry name" value="HTH_CRP"/>
    <property type="match status" value="1"/>
</dbReference>
<dbReference type="InterPro" id="IPR012318">
    <property type="entry name" value="HTH_CRP"/>
</dbReference>
<keyword evidence="1" id="KW-0805">Transcription regulation</keyword>
<dbReference type="PROSITE" id="PS50042">
    <property type="entry name" value="CNMP_BINDING_3"/>
    <property type="match status" value="1"/>
</dbReference>
<evidence type="ECO:0000259" key="5">
    <source>
        <dbReference type="PROSITE" id="PS51063"/>
    </source>
</evidence>
<evidence type="ECO:0000259" key="4">
    <source>
        <dbReference type="PROSITE" id="PS50042"/>
    </source>
</evidence>
<protein>
    <submittedName>
        <fullName evidence="6">CRP/FNR family transcriptional regulator, anaerobic regulatory protein</fullName>
    </submittedName>
</protein>
<reference evidence="7" key="1">
    <citation type="submission" date="2016-10" db="EMBL/GenBank/DDBJ databases">
        <authorList>
            <person name="Varghese N."/>
            <person name="Submissions S."/>
        </authorList>
    </citation>
    <scope>NUCLEOTIDE SEQUENCE [LARGE SCALE GENOMIC DNA]</scope>
    <source>
        <strain evidence="7">DSM 25232 / NCIMB 14723 / 92V</strain>
    </source>
</reference>
<keyword evidence="2" id="KW-0238">DNA-binding</keyword>
<feature type="domain" description="HTH crp-type" evidence="5">
    <location>
        <begin position="147"/>
        <end position="220"/>
    </location>
</feature>
<sequence length="227" mass="26107">MNTYTKLWFLEDFILFNNLGKMMMIRMAKVLDMFTINKGQTINLSKEEKKHVFFLKSGTVKIIDTQTSKVKYIVNKGSIFGELALFDADAPMQEQVIALDDCILCSMEVDKMLTTMKKYPFLKNNILKAYGNRIKKLEKKIQDLSSENSTTRIYNFLTEHISEFGKQEGSSIISKNLLSHKDIANLTNTSRQTVSNVMSCLRKEGVIDYDNQTISLHKHTLNKQIIN</sequence>
<dbReference type="InterPro" id="IPR000595">
    <property type="entry name" value="cNMP-bd_dom"/>
</dbReference>
<gene>
    <name evidence="6" type="ORF">SAMN04487910_3152</name>
</gene>
<evidence type="ECO:0000256" key="2">
    <source>
        <dbReference type="ARBA" id="ARBA00023125"/>
    </source>
</evidence>
<evidence type="ECO:0000256" key="3">
    <source>
        <dbReference type="ARBA" id="ARBA00023163"/>
    </source>
</evidence>
<dbReference type="InterPro" id="IPR018490">
    <property type="entry name" value="cNMP-bd_dom_sf"/>
</dbReference>
<dbReference type="InterPro" id="IPR036388">
    <property type="entry name" value="WH-like_DNA-bd_sf"/>
</dbReference>
<feature type="domain" description="Cyclic nucleotide-binding" evidence="4">
    <location>
        <begin position="15"/>
        <end position="133"/>
    </location>
</feature>
<accession>A0A1H7SGT1</accession>
<evidence type="ECO:0000256" key="1">
    <source>
        <dbReference type="ARBA" id="ARBA00023015"/>
    </source>
</evidence>
<proteinExistence type="predicted"/>
<keyword evidence="7" id="KW-1185">Reference proteome</keyword>
<keyword evidence="3" id="KW-0804">Transcription</keyword>
<evidence type="ECO:0000313" key="7">
    <source>
        <dbReference type="Proteomes" id="UP000198521"/>
    </source>
</evidence>
<dbReference type="PROSITE" id="PS51063">
    <property type="entry name" value="HTH_CRP_2"/>
    <property type="match status" value="1"/>
</dbReference>
<dbReference type="InterPro" id="IPR050397">
    <property type="entry name" value="Env_Response_Regulators"/>
</dbReference>
<dbReference type="SUPFAM" id="SSF51206">
    <property type="entry name" value="cAMP-binding domain-like"/>
    <property type="match status" value="1"/>
</dbReference>
<organism evidence="6 7">
    <name type="scientific">Aquimarina amphilecti</name>
    <dbReference type="NCBI Taxonomy" id="1038014"/>
    <lineage>
        <taxon>Bacteria</taxon>
        <taxon>Pseudomonadati</taxon>
        <taxon>Bacteroidota</taxon>
        <taxon>Flavobacteriia</taxon>
        <taxon>Flavobacteriales</taxon>
        <taxon>Flavobacteriaceae</taxon>
        <taxon>Aquimarina</taxon>
    </lineage>
</organism>
<dbReference type="GO" id="GO:0003677">
    <property type="term" value="F:DNA binding"/>
    <property type="evidence" value="ECO:0007669"/>
    <property type="project" value="UniProtKB-KW"/>
</dbReference>
<dbReference type="RefSeq" id="WP_091410203.1">
    <property type="nucleotide sequence ID" value="NZ_FOAB01000005.1"/>
</dbReference>
<dbReference type="InterPro" id="IPR036390">
    <property type="entry name" value="WH_DNA-bd_sf"/>
</dbReference>
<dbReference type="STRING" id="1038014.SAMN04487910_3152"/>
<dbReference type="Pfam" id="PF13545">
    <property type="entry name" value="HTH_Crp_2"/>
    <property type="match status" value="1"/>
</dbReference>
<dbReference type="EMBL" id="FOAB01000005">
    <property type="protein sequence ID" value="SEL71569.1"/>
    <property type="molecule type" value="Genomic_DNA"/>
</dbReference>
<dbReference type="Proteomes" id="UP000198521">
    <property type="component" value="Unassembled WGS sequence"/>
</dbReference>
<dbReference type="InterPro" id="IPR014710">
    <property type="entry name" value="RmlC-like_jellyroll"/>
</dbReference>
<dbReference type="Gene3D" id="2.60.120.10">
    <property type="entry name" value="Jelly Rolls"/>
    <property type="match status" value="1"/>
</dbReference>
<dbReference type="Pfam" id="PF00027">
    <property type="entry name" value="cNMP_binding"/>
    <property type="match status" value="1"/>
</dbReference>
<dbReference type="GO" id="GO:0003700">
    <property type="term" value="F:DNA-binding transcription factor activity"/>
    <property type="evidence" value="ECO:0007669"/>
    <property type="project" value="TreeGrafter"/>
</dbReference>
<dbReference type="OrthoDB" id="9788438at2"/>
<dbReference type="PANTHER" id="PTHR24567:SF26">
    <property type="entry name" value="REGULATORY PROTEIN YEIL"/>
    <property type="match status" value="1"/>
</dbReference>
<name>A0A1H7SGT1_AQUAM</name>